<sequence length="55" mass="6327">MNLFKSIKIIDSGKAIILSRKDGSRLRYHATWLRDNANDPKTRDKNNGQRLISIS</sequence>
<evidence type="ECO:0000313" key="4">
    <source>
        <dbReference type="EMBL" id="SVC32525.1"/>
    </source>
</evidence>
<evidence type="ECO:0000256" key="3">
    <source>
        <dbReference type="SAM" id="MobiDB-lite"/>
    </source>
</evidence>
<evidence type="ECO:0000256" key="2">
    <source>
        <dbReference type="ARBA" id="ARBA00023004"/>
    </source>
</evidence>
<reference evidence="4" key="1">
    <citation type="submission" date="2018-05" db="EMBL/GenBank/DDBJ databases">
        <authorList>
            <person name="Lanie J.A."/>
            <person name="Ng W.-L."/>
            <person name="Kazmierczak K.M."/>
            <person name="Andrzejewski T.M."/>
            <person name="Davidsen T.M."/>
            <person name="Wayne K.J."/>
            <person name="Tettelin H."/>
            <person name="Glass J.I."/>
            <person name="Rusch D."/>
            <person name="Podicherti R."/>
            <person name="Tsui H.-C.T."/>
            <person name="Winkler M.E."/>
        </authorList>
    </citation>
    <scope>NUCLEOTIDE SEQUENCE</scope>
</reference>
<evidence type="ECO:0000256" key="1">
    <source>
        <dbReference type="ARBA" id="ARBA00022723"/>
    </source>
</evidence>
<dbReference type="Gene3D" id="3.30.2020.30">
    <property type="match status" value="1"/>
</dbReference>
<gene>
    <name evidence="4" type="ORF">METZ01_LOCUS285379</name>
</gene>
<dbReference type="InterPro" id="IPR038492">
    <property type="entry name" value="GBBH-like_N_sf"/>
</dbReference>
<feature type="non-terminal residue" evidence="4">
    <location>
        <position position="55"/>
    </location>
</feature>
<protein>
    <submittedName>
        <fullName evidence="4">Uncharacterized protein</fullName>
    </submittedName>
</protein>
<accession>A0A382L9N6</accession>
<dbReference type="AlphaFoldDB" id="A0A382L9N6"/>
<keyword evidence="2" id="KW-0408">Iron</keyword>
<feature type="region of interest" description="Disordered" evidence="3">
    <location>
        <begin position="36"/>
        <end position="55"/>
    </location>
</feature>
<organism evidence="4">
    <name type="scientific">marine metagenome</name>
    <dbReference type="NCBI Taxonomy" id="408172"/>
    <lineage>
        <taxon>unclassified sequences</taxon>
        <taxon>metagenomes</taxon>
        <taxon>ecological metagenomes</taxon>
    </lineage>
</organism>
<proteinExistence type="predicted"/>
<dbReference type="EMBL" id="UINC01085202">
    <property type="protein sequence ID" value="SVC32525.1"/>
    <property type="molecule type" value="Genomic_DNA"/>
</dbReference>
<feature type="compositionally biased region" description="Basic and acidic residues" evidence="3">
    <location>
        <begin position="36"/>
        <end position="47"/>
    </location>
</feature>
<keyword evidence="1" id="KW-0479">Metal-binding</keyword>
<dbReference type="GO" id="GO:0046872">
    <property type="term" value="F:metal ion binding"/>
    <property type="evidence" value="ECO:0007669"/>
    <property type="project" value="UniProtKB-KW"/>
</dbReference>
<name>A0A382L9N6_9ZZZZ</name>